<evidence type="ECO:0000256" key="6">
    <source>
        <dbReference type="ARBA" id="ARBA00022989"/>
    </source>
</evidence>
<dbReference type="PANTHER" id="PTHR30472">
    <property type="entry name" value="FERRIC ENTEROBACTIN TRANSPORT SYSTEM PERMEASE PROTEIN"/>
    <property type="match status" value="1"/>
</dbReference>
<feature type="transmembrane region" description="Helical" evidence="8">
    <location>
        <begin position="117"/>
        <end position="139"/>
    </location>
</feature>
<dbReference type="RefSeq" id="WP_086109352.1">
    <property type="nucleotide sequence ID" value="NZ_CAWNGD010000002.1"/>
</dbReference>
<evidence type="ECO:0000313" key="9">
    <source>
        <dbReference type="EMBL" id="OTA16172.1"/>
    </source>
</evidence>
<organism evidence="9 10">
    <name type="scientific">Xenorhabdus vietnamensis</name>
    <dbReference type="NCBI Taxonomy" id="351656"/>
    <lineage>
        <taxon>Bacteria</taxon>
        <taxon>Pseudomonadati</taxon>
        <taxon>Pseudomonadota</taxon>
        <taxon>Gammaproteobacteria</taxon>
        <taxon>Enterobacterales</taxon>
        <taxon>Morganellaceae</taxon>
        <taxon>Xenorhabdus</taxon>
    </lineage>
</organism>
<feature type="transmembrane region" description="Helical" evidence="8">
    <location>
        <begin position="85"/>
        <end position="105"/>
    </location>
</feature>
<dbReference type="STRING" id="351656.Xvie_02216"/>
<keyword evidence="7 8" id="KW-0472">Membrane</keyword>
<dbReference type="Gene3D" id="1.10.3470.10">
    <property type="entry name" value="ABC transporter involved in vitamin B12 uptake, BtuC"/>
    <property type="match status" value="1"/>
</dbReference>
<dbReference type="AlphaFoldDB" id="A0A1Y2SBU2"/>
<feature type="transmembrane region" description="Helical" evidence="8">
    <location>
        <begin position="145"/>
        <end position="165"/>
    </location>
</feature>
<dbReference type="Proteomes" id="UP000194350">
    <property type="component" value="Unassembled WGS sequence"/>
</dbReference>
<dbReference type="OrthoDB" id="9055647at2"/>
<evidence type="ECO:0000256" key="4">
    <source>
        <dbReference type="ARBA" id="ARBA00022475"/>
    </source>
</evidence>
<comment type="caution">
    <text evidence="9">The sequence shown here is derived from an EMBL/GenBank/DDBJ whole genome shotgun (WGS) entry which is preliminary data.</text>
</comment>
<dbReference type="InterPro" id="IPR037294">
    <property type="entry name" value="ABC_BtuC-like"/>
</dbReference>
<feature type="transmembrane region" description="Helical" evidence="8">
    <location>
        <begin position="32"/>
        <end position="52"/>
    </location>
</feature>
<dbReference type="CDD" id="cd06550">
    <property type="entry name" value="TM_ABC_iron-siderophores_like"/>
    <property type="match status" value="1"/>
</dbReference>
<feature type="transmembrane region" description="Helical" evidence="8">
    <location>
        <begin position="219"/>
        <end position="238"/>
    </location>
</feature>
<sequence length="361" mass="39018">MSVTTEPMPMVKQQLNDCDIKEHYRLILRRRIAWILFIVLVIGTSVVLDFTMGPSGLSLQTLWQTLVSPESVNAATRVIVWDIRLPYTLMAVVIGLSLGLAGAEMQTILNNPLASPFTLGVSNAASFGAALAIVLGIGIPGIPDQWFISANAFLFALLAALMLDGITRWTRVATSGVVLFGIAMVFTFNALVSMMQFIATEDTLQGLVFWTMGSLGRATWEKLGVMMLVFSVMMPISMSNSWKLTALRLGEDRAISFGINISRLRLGTLLRISILTALAVAFVGPIAFIGLVAPHIARMMFGEDHRFFLPASALIGALVLSMASIASKNLIPGVIIPVGIVTSLVGVPFFLSIVLRHRGNV</sequence>
<evidence type="ECO:0000256" key="5">
    <source>
        <dbReference type="ARBA" id="ARBA00022692"/>
    </source>
</evidence>
<proteinExistence type="inferred from homology"/>
<reference evidence="9 10" key="1">
    <citation type="submission" date="2016-10" db="EMBL/GenBank/DDBJ databases">
        <title>Systematic genetic and metabolomic analysis of Xenorhabdus and Photorhabdus spp., highlights the requirements for a dual symbiotic and pathogenic life style.</title>
        <authorList>
            <person name="Tobias N.J."/>
            <person name="Wolff H."/>
            <person name="Djahanschiri B."/>
            <person name="Pidot S.J."/>
            <person name="Stinear T.P."/>
            <person name="Ebersberger I."/>
            <person name="Bode H.B."/>
        </authorList>
    </citation>
    <scope>NUCLEOTIDE SEQUENCE [LARGE SCALE GENOMIC DNA]</scope>
    <source>
        <strain evidence="9 10">DSM 22392</strain>
    </source>
</reference>
<feature type="transmembrane region" description="Helical" evidence="8">
    <location>
        <begin position="177"/>
        <end position="199"/>
    </location>
</feature>
<evidence type="ECO:0000256" key="1">
    <source>
        <dbReference type="ARBA" id="ARBA00004651"/>
    </source>
</evidence>
<keyword evidence="6 8" id="KW-1133">Transmembrane helix</keyword>
<dbReference type="FunFam" id="1.10.3470.10:FF:000001">
    <property type="entry name" value="Vitamin B12 ABC transporter permease BtuC"/>
    <property type="match status" value="1"/>
</dbReference>
<feature type="transmembrane region" description="Helical" evidence="8">
    <location>
        <begin position="334"/>
        <end position="355"/>
    </location>
</feature>
<gene>
    <name evidence="9" type="ORF">Xvie_02216</name>
</gene>
<protein>
    <submittedName>
        <fullName evidence="9">ABC transporter permease</fullName>
    </submittedName>
</protein>
<keyword evidence="4" id="KW-1003">Cell membrane</keyword>
<name>A0A1Y2SBU2_9GAMM</name>
<dbReference type="InterPro" id="IPR000522">
    <property type="entry name" value="ABC_transptr_permease_BtuC"/>
</dbReference>
<evidence type="ECO:0000313" key="10">
    <source>
        <dbReference type="Proteomes" id="UP000194350"/>
    </source>
</evidence>
<accession>A0A1Y2SBU2</accession>
<evidence type="ECO:0000256" key="2">
    <source>
        <dbReference type="ARBA" id="ARBA00007935"/>
    </source>
</evidence>
<keyword evidence="10" id="KW-1185">Reference proteome</keyword>
<evidence type="ECO:0000256" key="3">
    <source>
        <dbReference type="ARBA" id="ARBA00022448"/>
    </source>
</evidence>
<evidence type="ECO:0000256" key="8">
    <source>
        <dbReference type="SAM" id="Phobius"/>
    </source>
</evidence>
<dbReference type="GO" id="GO:0033214">
    <property type="term" value="P:siderophore-iron import into cell"/>
    <property type="evidence" value="ECO:0007669"/>
    <property type="project" value="TreeGrafter"/>
</dbReference>
<dbReference type="GO" id="GO:0022857">
    <property type="term" value="F:transmembrane transporter activity"/>
    <property type="evidence" value="ECO:0007669"/>
    <property type="project" value="InterPro"/>
</dbReference>
<comment type="similarity">
    <text evidence="2">Belongs to the binding-protein-dependent transport system permease family. FecCD subfamily.</text>
</comment>
<keyword evidence="3" id="KW-0813">Transport</keyword>
<feature type="transmembrane region" description="Helical" evidence="8">
    <location>
        <begin position="308"/>
        <end position="327"/>
    </location>
</feature>
<comment type="subcellular location">
    <subcellularLocation>
        <location evidence="1">Cell membrane</location>
        <topology evidence="1">Multi-pass membrane protein</topology>
    </subcellularLocation>
</comment>
<dbReference type="Pfam" id="PF01032">
    <property type="entry name" value="FecCD"/>
    <property type="match status" value="1"/>
</dbReference>
<dbReference type="GO" id="GO:0005886">
    <property type="term" value="C:plasma membrane"/>
    <property type="evidence" value="ECO:0007669"/>
    <property type="project" value="UniProtKB-SubCell"/>
</dbReference>
<dbReference type="SUPFAM" id="SSF81345">
    <property type="entry name" value="ABC transporter involved in vitamin B12 uptake, BtuC"/>
    <property type="match status" value="1"/>
</dbReference>
<feature type="transmembrane region" description="Helical" evidence="8">
    <location>
        <begin position="272"/>
        <end position="296"/>
    </location>
</feature>
<dbReference type="PANTHER" id="PTHR30472:SF25">
    <property type="entry name" value="ABC TRANSPORTER PERMEASE PROTEIN MJ0876-RELATED"/>
    <property type="match status" value="1"/>
</dbReference>
<keyword evidence="5 8" id="KW-0812">Transmembrane</keyword>
<dbReference type="EMBL" id="MUBJ01000010">
    <property type="protein sequence ID" value="OTA16172.1"/>
    <property type="molecule type" value="Genomic_DNA"/>
</dbReference>
<evidence type="ECO:0000256" key="7">
    <source>
        <dbReference type="ARBA" id="ARBA00023136"/>
    </source>
</evidence>